<evidence type="ECO:0000313" key="3">
    <source>
        <dbReference type="EMBL" id="KAF6387701.1"/>
    </source>
</evidence>
<gene>
    <name evidence="3" type="ORF">mMyoMyo1_008155</name>
</gene>
<keyword evidence="2" id="KW-0472">Membrane</keyword>
<organism evidence="3 4">
    <name type="scientific">Myotis myotis</name>
    <name type="common">Greater mouse-eared bat</name>
    <name type="synonym">Vespertilio myotis</name>
    <dbReference type="NCBI Taxonomy" id="51298"/>
    <lineage>
        <taxon>Eukaryota</taxon>
        <taxon>Metazoa</taxon>
        <taxon>Chordata</taxon>
        <taxon>Craniata</taxon>
        <taxon>Vertebrata</taxon>
        <taxon>Euteleostomi</taxon>
        <taxon>Mammalia</taxon>
        <taxon>Eutheria</taxon>
        <taxon>Laurasiatheria</taxon>
        <taxon>Chiroptera</taxon>
        <taxon>Yangochiroptera</taxon>
        <taxon>Vespertilionidae</taxon>
        <taxon>Myotis</taxon>
    </lineage>
</organism>
<name>A0A7J8AN52_MYOMY</name>
<dbReference type="AlphaFoldDB" id="A0A7J8AN52"/>
<proteinExistence type="predicted"/>
<keyword evidence="2" id="KW-0812">Transmembrane</keyword>
<sequence>MCFMFFIIYLPQVKVRDCYLSFKFFLLFHFITAVYVLHVSDVGAYVGGFRRTAKIALHRAIGTDFQRDPRTYCNPHSRITSSMPRKEENQTSDALTPRLTAGSAALNDLCPGADQSMSRNSNSERTQLESC</sequence>
<feature type="compositionally biased region" description="Polar residues" evidence="1">
    <location>
        <begin position="115"/>
        <end position="131"/>
    </location>
</feature>
<keyword evidence="2" id="KW-1133">Transmembrane helix</keyword>
<keyword evidence="4" id="KW-1185">Reference proteome</keyword>
<evidence type="ECO:0000313" key="4">
    <source>
        <dbReference type="Proteomes" id="UP000527355"/>
    </source>
</evidence>
<reference evidence="3 4" key="1">
    <citation type="journal article" date="2020" name="Nature">
        <title>Six reference-quality genomes reveal evolution of bat adaptations.</title>
        <authorList>
            <person name="Jebb D."/>
            <person name="Huang Z."/>
            <person name="Pippel M."/>
            <person name="Hughes G.M."/>
            <person name="Lavrichenko K."/>
            <person name="Devanna P."/>
            <person name="Winkler S."/>
            <person name="Jermiin L.S."/>
            <person name="Skirmuntt E.C."/>
            <person name="Katzourakis A."/>
            <person name="Burkitt-Gray L."/>
            <person name="Ray D.A."/>
            <person name="Sullivan K.A.M."/>
            <person name="Roscito J.G."/>
            <person name="Kirilenko B.M."/>
            <person name="Davalos L.M."/>
            <person name="Corthals A.P."/>
            <person name="Power M.L."/>
            <person name="Jones G."/>
            <person name="Ransome R.D."/>
            <person name="Dechmann D.K.N."/>
            <person name="Locatelli A.G."/>
            <person name="Puechmaille S.J."/>
            <person name="Fedrigo O."/>
            <person name="Jarvis E.D."/>
            <person name="Hiller M."/>
            <person name="Vernes S.C."/>
            <person name="Myers E.W."/>
            <person name="Teeling E.C."/>
        </authorList>
    </citation>
    <scope>NUCLEOTIDE SEQUENCE [LARGE SCALE GENOMIC DNA]</scope>
    <source>
        <strain evidence="3">MMyoMyo1</strain>
        <tissue evidence="3">Flight muscle</tissue>
    </source>
</reference>
<comment type="caution">
    <text evidence="3">The sequence shown here is derived from an EMBL/GenBank/DDBJ whole genome shotgun (WGS) entry which is preliminary data.</text>
</comment>
<dbReference type="EMBL" id="JABWUV010000001">
    <property type="protein sequence ID" value="KAF6387701.1"/>
    <property type="molecule type" value="Genomic_DNA"/>
</dbReference>
<accession>A0A7J8AN52</accession>
<evidence type="ECO:0000256" key="2">
    <source>
        <dbReference type="SAM" id="Phobius"/>
    </source>
</evidence>
<feature type="transmembrane region" description="Helical" evidence="2">
    <location>
        <begin position="25"/>
        <end position="49"/>
    </location>
</feature>
<feature type="region of interest" description="Disordered" evidence="1">
    <location>
        <begin position="74"/>
        <end position="131"/>
    </location>
</feature>
<dbReference type="Proteomes" id="UP000527355">
    <property type="component" value="Unassembled WGS sequence"/>
</dbReference>
<protein>
    <submittedName>
        <fullName evidence="3">Uncharacterized protein</fullName>
    </submittedName>
</protein>
<evidence type="ECO:0000256" key="1">
    <source>
        <dbReference type="SAM" id="MobiDB-lite"/>
    </source>
</evidence>